<comment type="caution">
    <text evidence="1">The sequence shown here is derived from an EMBL/GenBank/DDBJ whole genome shotgun (WGS) entry which is preliminary data.</text>
</comment>
<gene>
    <name evidence="1" type="ORF">PCOR1329_LOCUS84976</name>
</gene>
<sequence length="236" mass="26159">MRDPEGAEAMERRVASIRHAGALEGAPVPLPFLDAEVISVPEASEPGKRAIHGCCAALRAEAPIGRRQFKALMDLARPACVTAAFWSLRQITPLRKSGPVFVRVVAVLRPVSIAKATASVQDAGLKKKFVTDLASEEESFAKQRSYYVTKVCAGMGCESDEAQRMRYQAEWDSVQSRHAEEVKRLQDLLDQVEEVIEEPPFRRCPEFEEYLESKRRFKQGKDLLDAQQASLSVAGA</sequence>
<evidence type="ECO:0000313" key="2">
    <source>
        <dbReference type="Proteomes" id="UP001189429"/>
    </source>
</evidence>
<organism evidence="1 2">
    <name type="scientific">Prorocentrum cordatum</name>
    <dbReference type="NCBI Taxonomy" id="2364126"/>
    <lineage>
        <taxon>Eukaryota</taxon>
        <taxon>Sar</taxon>
        <taxon>Alveolata</taxon>
        <taxon>Dinophyceae</taxon>
        <taxon>Prorocentrales</taxon>
        <taxon>Prorocentraceae</taxon>
        <taxon>Prorocentrum</taxon>
    </lineage>
</organism>
<dbReference type="Proteomes" id="UP001189429">
    <property type="component" value="Unassembled WGS sequence"/>
</dbReference>
<protein>
    <recommendedName>
        <fullName evidence="3">Tubulin-specific chaperone A</fullName>
    </recommendedName>
</protein>
<keyword evidence="2" id="KW-1185">Reference proteome</keyword>
<accession>A0ABN9YH19</accession>
<evidence type="ECO:0008006" key="3">
    <source>
        <dbReference type="Google" id="ProtNLM"/>
    </source>
</evidence>
<name>A0ABN9YH19_9DINO</name>
<dbReference type="EMBL" id="CAUYUJ010022498">
    <property type="protein sequence ID" value="CAK0910948.1"/>
    <property type="molecule type" value="Genomic_DNA"/>
</dbReference>
<evidence type="ECO:0000313" key="1">
    <source>
        <dbReference type="EMBL" id="CAK0910948.1"/>
    </source>
</evidence>
<reference evidence="1" key="1">
    <citation type="submission" date="2023-10" db="EMBL/GenBank/DDBJ databases">
        <authorList>
            <person name="Chen Y."/>
            <person name="Shah S."/>
            <person name="Dougan E. K."/>
            <person name="Thang M."/>
            <person name="Chan C."/>
        </authorList>
    </citation>
    <scope>NUCLEOTIDE SEQUENCE [LARGE SCALE GENOMIC DNA]</scope>
</reference>
<proteinExistence type="predicted"/>